<keyword evidence="1" id="KW-0812">Transmembrane</keyword>
<dbReference type="EMBL" id="CP038436">
    <property type="protein sequence ID" value="QBX54876.1"/>
    <property type="molecule type" value="Genomic_DNA"/>
</dbReference>
<keyword evidence="1" id="KW-1133">Transmembrane helix</keyword>
<feature type="transmembrane region" description="Helical" evidence="1">
    <location>
        <begin position="148"/>
        <end position="167"/>
    </location>
</feature>
<feature type="transmembrane region" description="Helical" evidence="1">
    <location>
        <begin position="20"/>
        <end position="39"/>
    </location>
</feature>
<evidence type="ECO:0000313" key="3">
    <source>
        <dbReference type="Proteomes" id="UP000294853"/>
    </source>
</evidence>
<evidence type="ECO:0000256" key="1">
    <source>
        <dbReference type="SAM" id="Phobius"/>
    </source>
</evidence>
<feature type="transmembrane region" description="Helical" evidence="1">
    <location>
        <begin position="104"/>
        <end position="128"/>
    </location>
</feature>
<protein>
    <submittedName>
        <fullName evidence="2">Uncharacterized protein</fullName>
    </submittedName>
</protein>
<accession>A0A4P7ICQ6</accession>
<keyword evidence="3" id="KW-1185">Reference proteome</keyword>
<name>A0A4P7ICQ6_9ACTN</name>
<feature type="transmembrane region" description="Helical" evidence="1">
    <location>
        <begin position="45"/>
        <end position="65"/>
    </location>
</feature>
<proteinExistence type="predicted"/>
<dbReference type="RefSeq" id="WP_135266845.1">
    <property type="nucleotide sequence ID" value="NZ_CP038436.1"/>
</dbReference>
<reference evidence="2 3" key="1">
    <citation type="submission" date="2019-03" db="EMBL/GenBank/DDBJ databases">
        <title>Three New Species of Nocardioides, Nocardioides euryhalodurans sp. nov., Nocardioides seonyuensis sp. nov. and Nocardioides eburneoflavus sp. nov. Iolated from Soil.</title>
        <authorList>
            <person name="Roh S.G."/>
            <person name="Lee C."/>
            <person name="Kim M.-K."/>
            <person name="Kim S.B."/>
        </authorList>
    </citation>
    <scope>NUCLEOTIDE SEQUENCE [LARGE SCALE GENOMIC DNA]</scope>
    <source>
        <strain evidence="2 3">MMS17-SY207-3</strain>
    </source>
</reference>
<dbReference type="KEGG" id="nsn:EXE58_04955"/>
<dbReference type="Proteomes" id="UP000294853">
    <property type="component" value="Chromosome"/>
</dbReference>
<keyword evidence="1" id="KW-0472">Membrane</keyword>
<evidence type="ECO:0000313" key="2">
    <source>
        <dbReference type="EMBL" id="QBX54876.1"/>
    </source>
</evidence>
<gene>
    <name evidence="2" type="ORF">EXE58_04955</name>
</gene>
<sequence length="178" mass="18640">MMTTLTSRQRTIRLHLRSEVAAVEASTAVFAACILLLGLSPAAAIGWGVLAGLVAATALQVLRLLPTRPAGNEVNLLGFDPSRGDLLGQKGATAEKKRFTPAGVFIVAIASPLIIASVVIRFALLYLVPTVIVAALALTVSDLHPVRVLGVWGFAVLASLANEYAVVRPLAQRSDVPL</sequence>
<organism evidence="2 3">
    <name type="scientific">Nocardioides seonyuensis</name>
    <dbReference type="NCBI Taxonomy" id="2518371"/>
    <lineage>
        <taxon>Bacteria</taxon>
        <taxon>Bacillati</taxon>
        <taxon>Actinomycetota</taxon>
        <taxon>Actinomycetes</taxon>
        <taxon>Propionibacteriales</taxon>
        <taxon>Nocardioidaceae</taxon>
        <taxon>Nocardioides</taxon>
    </lineage>
</organism>
<dbReference type="AlphaFoldDB" id="A0A4P7ICQ6"/>